<evidence type="ECO:0000313" key="2">
    <source>
        <dbReference type="EMBL" id="KAG7176211.1"/>
    </source>
</evidence>
<reference evidence="2" key="1">
    <citation type="journal article" date="2021" name="Sci. Adv.">
        <title>The American lobster genome reveals insights on longevity, neural, and immune adaptations.</title>
        <authorList>
            <person name="Polinski J.M."/>
            <person name="Zimin A.V."/>
            <person name="Clark K.F."/>
            <person name="Kohn A.B."/>
            <person name="Sadowski N."/>
            <person name="Timp W."/>
            <person name="Ptitsyn A."/>
            <person name="Khanna P."/>
            <person name="Romanova D.Y."/>
            <person name="Williams P."/>
            <person name="Greenwood S.J."/>
            <person name="Moroz L.L."/>
            <person name="Walt D.R."/>
            <person name="Bodnar A.G."/>
        </authorList>
    </citation>
    <scope>NUCLEOTIDE SEQUENCE</scope>
    <source>
        <strain evidence="2">GMGI-L3</strain>
    </source>
</reference>
<dbReference type="InterPro" id="IPR000195">
    <property type="entry name" value="Rab-GAP-TBC_dom"/>
</dbReference>
<dbReference type="PROSITE" id="PS50086">
    <property type="entry name" value="TBC_RABGAP"/>
    <property type="match status" value="1"/>
</dbReference>
<evidence type="ECO:0000259" key="1">
    <source>
        <dbReference type="PROSITE" id="PS50086"/>
    </source>
</evidence>
<dbReference type="Proteomes" id="UP000747542">
    <property type="component" value="Unassembled WGS sequence"/>
</dbReference>
<organism evidence="2 3">
    <name type="scientific">Homarus americanus</name>
    <name type="common">American lobster</name>
    <dbReference type="NCBI Taxonomy" id="6706"/>
    <lineage>
        <taxon>Eukaryota</taxon>
        <taxon>Metazoa</taxon>
        <taxon>Ecdysozoa</taxon>
        <taxon>Arthropoda</taxon>
        <taxon>Crustacea</taxon>
        <taxon>Multicrustacea</taxon>
        <taxon>Malacostraca</taxon>
        <taxon>Eumalacostraca</taxon>
        <taxon>Eucarida</taxon>
        <taxon>Decapoda</taxon>
        <taxon>Pleocyemata</taxon>
        <taxon>Astacidea</taxon>
        <taxon>Nephropoidea</taxon>
        <taxon>Nephropidae</taxon>
        <taxon>Homarus</taxon>
    </lineage>
</organism>
<evidence type="ECO:0000313" key="3">
    <source>
        <dbReference type="Proteomes" id="UP000747542"/>
    </source>
</evidence>
<accession>A0A8J5N919</accession>
<dbReference type="InterPro" id="IPR035969">
    <property type="entry name" value="Rab-GAP_TBC_sf"/>
</dbReference>
<dbReference type="Pfam" id="PF00566">
    <property type="entry name" value="RabGAP-TBC"/>
    <property type="match status" value="1"/>
</dbReference>
<gene>
    <name evidence="2" type="primary">TBC1D13-L</name>
    <name evidence="2" type="ORF">Hamer_G031951</name>
</gene>
<protein>
    <submittedName>
        <fullName evidence="2">TBC1 domain family member 13-like</fullName>
    </submittedName>
</protein>
<name>A0A8J5N919_HOMAM</name>
<dbReference type="SUPFAM" id="SSF47923">
    <property type="entry name" value="Ypt/Rab-GAP domain of gyp1p"/>
    <property type="match status" value="1"/>
</dbReference>
<comment type="caution">
    <text evidence="2">The sequence shown here is derived from an EMBL/GenBank/DDBJ whole genome shotgun (WGS) entry which is preliminary data.</text>
</comment>
<dbReference type="Gene3D" id="1.10.472.80">
    <property type="entry name" value="Ypt/Rab-GAP domain of gyp1p, domain 3"/>
    <property type="match status" value="1"/>
</dbReference>
<keyword evidence="3" id="KW-1185">Reference proteome</keyword>
<proteinExistence type="predicted"/>
<sequence>MCSSFKENAEADCFWCFISLMGEIRDFFIRTLDESESGIGAMMERLMSNLRQHDHQLWNRLRVQELRPQFFSFRYCMV</sequence>
<dbReference type="AlphaFoldDB" id="A0A8J5N919"/>
<feature type="domain" description="Rab-GAP TBC" evidence="1">
    <location>
        <begin position="1"/>
        <end position="78"/>
    </location>
</feature>
<dbReference type="EMBL" id="JAHLQT010003619">
    <property type="protein sequence ID" value="KAG7176211.1"/>
    <property type="molecule type" value="Genomic_DNA"/>
</dbReference>